<proteinExistence type="inferred from homology"/>
<gene>
    <name evidence="3" type="ORF">PHYPA_009533</name>
</gene>
<dbReference type="AlphaFoldDB" id="A0A2K1KHA9"/>
<protein>
    <recommendedName>
        <fullName evidence="2">LOB domain-containing protein</fullName>
    </recommendedName>
</protein>
<dbReference type="EMBL" id="ABEU02000006">
    <property type="protein sequence ID" value="PNR53158.1"/>
    <property type="molecule type" value="Genomic_DNA"/>
</dbReference>
<dbReference type="PaxDb" id="3218-PP1S53_1V6.1"/>
<organism evidence="3">
    <name type="scientific">Physcomitrium patens</name>
    <name type="common">Spreading-leaved earth moss</name>
    <name type="synonym">Physcomitrella patens</name>
    <dbReference type="NCBI Taxonomy" id="3218"/>
    <lineage>
        <taxon>Eukaryota</taxon>
        <taxon>Viridiplantae</taxon>
        <taxon>Streptophyta</taxon>
        <taxon>Embryophyta</taxon>
        <taxon>Bryophyta</taxon>
        <taxon>Bryophytina</taxon>
        <taxon>Bryopsida</taxon>
        <taxon>Funariidae</taxon>
        <taxon>Funariales</taxon>
        <taxon>Funariaceae</taxon>
        <taxon>Physcomitrium</taxon>
    </lineage>
</organism>
<evidence type="ECO:0000313" key="5">
    <source>
        <dbReference type="Proteomes" id="UP000006727"/>
    </source>
</evidence>
<dbReference type="Gramene" id="Pp3c6_26790V3.2">
    <property type="protein sequence ID" value="Pp3c6_26790V3.2"/>
    <property type="gene ID" value="Pp3c6_26790"/>
</dbReference>
<accession>A0A2K1KHA9</accession>
<reference evidence="3 5" key="2">
    <citation type="journal article" date="2018" name="Plant J.">
        <title>The Physcomitrella patens chromosome-scale assembly reveals moss genome structure and evolution.</title>
        <authorList>
            <person name="Lang D."/>
            <person name="Ullrich K.K."/>
            <person name="Murat F."/>
            <person name="Fuchs J."/>
            <person name="Jenkins J."/>
            <person name="Haas F.B."/>
            <person name="Piednoel M."/>
            <person name="Gundlach H."/>
            <person name="Van Bel M."/>
            <person name="Meyberg R."/>
            <person name="Vives C."/>
            <person name="Morata J."/>
            <person name="Symeonidi A."/>
            <person name="Hiss M."/>
            <person name="Muchero W."/>
            <person name="Kamisugi Y."/>
            <person name="Saleh O."/>
            <person name="Blanc G."/>
            <person name="Decker E.L."/>
            <person name="van Gessel N."/>
            <person name="Grimwood J."/>
            <person name="Hayes R.D."/>
            <person name="Graham S.W."/>
            <person name="Gunter L.E."/>
            <person name="McDaniel S.F."/>
            <person name="Hoernstein S.N.W."/>
            <person name="Larsson A."/>
            <person name="Li F.W."/>
            <person name="Perroud P.F."/>
            <person name="Phillips J."/>
            <person name="Ranjan P."/>
            <person name="Rokshar D.S."/>
            <person name="Rothfels C.J."/>
            <person name="Schneider L."/>
            <person name="Shu S."/>
            <person name="Stevenson D.W."/>
            <person name="Thummler F."/>
            <person name="Tillich M."/>
            <person name="Villarreal Aguilar J.C."/>
            <person name="Widiez T."/>
            <person name="Wong G.K."/>
            <person name="Wymore A."/>
            <person name="Zhang Y."/>
            <person name="Zimmer A.D."/>
            <person name="Quatrano R.S."/>
            <person name="Mayer K.F.X."/>
            <person name="Goodstein D."/>
            <person name="Casacuberta J.M."/>
            <person name="Vandepoele K."/>
            <person name="Reski R."/>
            <person name="Cuming A.C."/>
            <person name="Tuskan G.A."/>
            <person name="Maumus F."/>
            <person name="Salse J."/>
            <person name="Schmutz J."/>
            <person name="Rensing S.A."/>
        </authorList>
    </citation>
    <scope>NUCLEOTIDE SEQUENCE [LARGE SCALE GENOMIC DNA]</scope>
    <source>
        <strain evidence="4 5">cv. Gransden 2004</strain>
    </source>
</reference>
<sequence length="318" mass="34479">MPVLVAKFFGRAGLMGFISAVSENERSALFQSLLYEACERTVNPVLGAMGLLWSGNWQICQAAVDTVLKGGLIRPPPRPNYTTPCFPALDMCGNSSIPSAEGVDDLTQITLSSNASVMSSLDTRTMSPGIGLPEANYQESKEFPSSIRDKANNSGQHLEAVVPQNAEPNFICQEHRQCDSWTQSKSDREFHKDELGHEFFELKKRTTGAFVASRRVRARVEASPPAPIRSGGGVHEDLLVPAHGDEQLELDLNLKVKGEKGGRLMGNTRLSSPCESVNSQGSVTSLDSALREPLKPLNGALGVQFLPSPYCTLLPLLQ</sequence>
<dbReference type="PROSITE" id="PS50891">
    <property type="entry name" value="LOB"/>
    <property type="match status" value="1"/>
</dbReference>
<dbReference type="EnsemblPlants" id="Pp3c6_26790V3.1">
    <property type="protein sequence ID" value="Pp3c6_26790V3.1"/>
    <property type="gene ID" value="Pp3c6_26790"/>
</dbReference>
<evidence type="ECO:0000256" key="1">
    <source>
        <dbReference type="ARBA" id="ARBA00005474"/>
    </source>
</evidence>
<dbReference type="EnsemblPlants" id="Pp3c6_26790V3.2">
    <property type="protein sequence ID" value="Pp3c6_26790V3.2"/>
    <property type="gene ID" value="Pp3c6_26790"/>
</dbReference>
<dbReference type="InterPro" id="IPR004883">
    <property type="entry name" value="LOB"/>
</dbReference>
<reference evidence="4" key="3">
    <citation type="submission" date="2020-12" db="UniProtKB">
        <authorList>
            <consortium name="EnsemblPlants"/>
        </authorList>
    </citation>
    <scope>IDENTIFICATION</scope>
</reference>
<evidence type="ECO:0000259" key="2">
    <source>
        <dbReference type="PROSITE" id="PS50891"/>
    </source>
</evidence>
<dbReference type="InParanoid" id="A0A2K1KHA9"/>
<name>A0A2K1KHA9_PHYPA</name>
<evidence type="ECO:0000313" key="3">
    <source>
        <dbReference type="EMBL" id="PNR53158.1"/>
    </source>
</evidence>
<dbReference type="Gramene" id="Pp3c6_26790V3.1">
    <property type="protein sequence ID" value="Pp3c6_26790V3.1"/>
    <property type="gene ID" value="Pp3c6_26790"/>
</dbReference>
<dbReference type="Pfam" id="PF03195">
    <property type="entry name" value="LOB"/>
    <property type="match status" value="1"/>
</dbReference>
<dbReference type="PANTHER" id="PTHR31304:SF62">
    <property type="entry name" value="LOB DOMAIN-CONTAINING PROTEIN"/>
    <property type="match status" value="1"/>
</dbReference>
<dbReference type="Proteomes" id="UP000006727">
    <property type="component" value="Chromosome 6"/>
</dbReference>
<dbReference type="FunCoup" id="A0A2K1KHA9">
    <property type="interactions" value="7"/>
</dbReference>
<reference evidence="3 5" key="1">
    <citation type="journal article" date="2008" name="Science">
        <title>The Physcomitrella genome reveals evolutionary insights into the conquest of land by plants.</title>
        <authorList>
            <person name="Rensing S."/>
            <person name="Lang D."/>
            <person name="Zimmer A."/>
            <person name="Terry A."/>
            <person name="Salamov A."/>
            <person name="Shapiro H."/>
            <person name="Nishiyama T."/>
            <person name="Perroud P.-F."/>
            <person name="Lindquist E."/>
            <person name="Kamisugi Y."/>
            <person name="Tanahashi T."/>
            <person name="Sakakibara K."/>
            <person name="Fujita T."/>
            <person name="Oishi K."/>
            <person name="Shin-I T."/>
            <person name="Kuroki Y."/>
            <person name="Toyoda A."/>
            <person name="Suzuki Y."/>
            <person name="Hashimoto A."/>
            <person name="Yamaguchi K."/>
            <person name="Sugano A."/>
            <person name="Kohara Y."/>
            <person name="Fujiyama A."/>
            <person name="Anterola A."/>
            <person name="Aoki S."/>
            <person name="Ashton N."/>
            <person name="Barbazuk W.B."/>
            <person name="Barker E."/>
            <person name="Bennetzen J."/>
            <person name="Bezanilla M."/>
            <person name="Blankenship R."/>
            <person name="Cho S.H."/>
            <person name="Dutcher S."/>
            <person name="Estelle M."/>
            <person name="Fawcett J.A."/>
            <person name="Gundlach H."/>
            <person name="Hanada K."/>
            <person name="Heyl A."/>
            <person name="Hicks K.A."/>
            <person name="Hugh J."/>
            <person name="Lohr M."/>
            <person name="Mayer K."/>
            <person name="Melkozernov A."/>
            <person name="Murata T."/>
            <person name="Nelson D."/>
            <person name="Pils B."/>
            <person name="Prigge M."/>
            <person name="Reiss B."/>
            <person name="Renner T."/>
            <person name="Rombauts S."/>
            <person name="Rushton P."/>
            <person name="Sanderfoot A."/>
            <person name="Schween G."/>
            <person name="Shiu S.-H."/>
            <person name="Stueber K."/>
            <person name="Theodoulou F.L."/>
            <person name="Tu H."/>
            <person name="Van de Peer Y."/>
            <person name="Verrier P.J."/>
            <person name="Waters E."/>
            <person name="Wood A."/>
            <person name="Yang L."/>
            <person name="Cove D."/>
            <person name="Cuming A."/>
            <person name="Hasebe M."/>
            <person name="Lucas S."/>
            <person name="Mishler D.B."/>
            <person name="Reski R."/>
            <person name="Grigoriev I."/>
            <person name="Quatrano R.S."/>
            <person name="Boore J.L."/>
        </authorList>
    </citation>
    <scope>NUCLEOTIDE SEQUENCE [LARGE SCALE GENOMIC DNA]</scope>
    <source>
        <strain evidence="4 5">cv. Gransden 2004</strain>
    </source>
</reference>
<evidence type="ECO:0000313" key="4">
    <source>
        <dbReference type="EnsemblPlants" id="Pp3c6_26790V3.1"/>
    </source>
</evidence>
<dbReference type="PANTHER" id="PTHR31304">
    <property type="entry name" value="LOB DOMAIN-CONTAINING PROTEIN 38"/>
    <property type="match status" value="1"/>
</dbReference>
<feature type="domain" description="LOB" evidence="2">
    <location>
        <begin position="1"/>
        <end position="73"/>
    </location>
</feature>
<keyword evidence="5" id="KW-1185">Reference proteome</keyword>
<comment type="similarity">
    <text evidence="1">Belongs to the LOB domain-containing protein family.</text>
</comment>